<organism evidence="1 2">
    <name type="scientific">Mobilicoccus caccae</name>
    <dbReference type="NCBI Taxonomy" id="1859295"/>
    <lineage>
        <taxon>Bacteria</taxon>
        <taxon>Bacillati</taxon>
        <taxon>Actinomycetota</taxon>
        <taxon>Actinomycetes</taxon>
        <taxon>Micrococcales</taxon>
        <taxon>Dermatophilaceae</taxon>
        <taxon>Mobilicoccus</taxon>
    </lineage>
</organism>
<proteinExistence type="predicted"/>
<evidence type="ECO:0000313" key="2">
    <source>
        <dbReference type="Proteomes" id="UP001157126"/>
    </source>
</evidence>
<keyword evidence="2" id="KW-1185">Reference proteome</keyword>
<name>A0ABQ6IVC8_9MICO</name>
<dbReference type="SUPFAM" id="SSF46966">
    <property type="entry name" value="Spectrin repeat"/>
    <property type="match status" value="1"/>
</dbReference>
<dbReference type="EMBL" id="BSUO01000001">
    <property type="protein sequence ID" value="GMA41011.1"/>
    <property type="molecule type" value="Genomic_DNA"/>
</dbReference>
<accession>A0ABQ6IVC8</accession>
<sequence length="74" mass="8401">MSIDPRQDPHGALDELVAEIEKTYELLGQEVAALRERAAHAAIDEIPDDLSQMRGRWSQLLDLLHSLQGERREP</sequence>
<protein>
    <submittedName>
        <fullName evidence="1">Uncharacterized protein</fullName>
    </submittedName>
</protein>
<comment type="caution">
    <text evidence="1">The sequence shown here is derived from an EMBL/GenBank/DDBJ whole genome shotgun (WGS) entry which is preliminary data.</text>
</comment>
<reference evidence="2" key="1">
    <citation type="journal article" date="2019" name="Int. J. Syst. Evol. Microbiol.">
        <title>The Global Catalogue of Microorganisms (GCM) 10K type strain sequencing project: providing services to taxonomists for standard genome sequencing and annotation.</title>
        <authorList>
            <consortium name="The Broad Institute Genomics Platform"/>
            <consortium name="The Broad Institute Genome Sequencing Center for Infectious Disease"/>
            <person name="Wu L."/>
            <person name="Ma J."/>
        </authorList>
    </citation>
    <scope>NUCLEOTIDE SEQUENCE [LARGE SCALE GENOMIC DNA]</scope>
    <source>
        <strain evidence="2">NBRC 113072</strain>
    </source>
</reference>
<dbReference type="Proteomes" id="UP001157126">
    <property type="component" value="Unassembled WGS sequence"/>
</dbReference>
<evidence type="ECO:0000313" key="1">
    <source>
        <dbReference type="EMBL" id="GMA41011.1"/>
    </source>
</evidence>
<gene>
    <name evidence="1" type="ORF">GCM10025883_30560</name>
</gene>